<organism evidence="1 2">
    <name type="scientific">Beauveria bassiana</name>
    <name type="common">White muscardine disease fungus</name>
    <name type="synonym">Tritirachium shiotae</name>
    <dbReference type="NCBI Taxonomy" id="176275"/>
    <lineage>
        <taxon>Eukaryota</taxon>
        <taxon>Fungi</taxon>
        <taxon>Dikarya</taxon>
        <taxon>Ascomycota</taxon>
        <taxon>Pezizomycotina</taxon>
        <taxon>Sordariomycetes</taxon>
        <taxon>Hypocreomycetidae</taxon>
        <taxon>Hypocreales</taxon>
        <taxon>Cordycipitaceae</taxon>
        <taxon>Beauveria</taxon>
    </lineage>
</organism>
<dbReference type="AlphaFoldDB" id="A0A2N6NTM0"/>
<proteinExistence type="predicted"/>
<reference evidence="1 2" key="1">
    <citation type="journal article" date="2016" name="Appl. Microbiol. Biotechnol.">
        <title>Characterization of T-DNA insertion mutants with decreased virulence in the entomopathogenic fungus Beauveria bassiana JEF-007.</title>
        <authorList>
            <person name="Kim S."/>
            <person name="Lee S.J."/>
            <person name="Nai Y.S."/>
            <person name="Yu J.S."/>
            <person name="Lee M.R."/>
            <person name="Yang Y.T."/>
            <person name="Kim J.S."/>
        </authorList>
    </citation>
    <scope>NUCLEOTIDE SEQUENCE [LARGE SCALE GENOMIC DNA]</scope>
    <source>
        <strain evidence="1 2">JEF-007</strain>
    </source>
</reference>
<name>A0A2N6NTM0_BEABA</name>
<accession>A0A2N6NTM0</accession>
<sequence length="117" mass="13040">MTSSTMENPGTLDELLRLHKKLVQLHQQCHKAASHDERLDCLNHVWQNNVNRLILPEWNPQVMAKASTNVICLLKPAGEATLLPDFSVLSELVSELNRGGKSLSIPHGQAVRSNKAR</sequence>
<gene>
    <name evidence="1" type="ORF">BM221_003060</name>
</gene>
<comment type="caution">
    <text evidence="1">The sequence shown here is derived from an EMBL/GenBank/DDBJ whole genome shotgun (WGS) entry which is preliminary data.</text>
</comment>
<evidence type="ECO:0000313" key="2">
    <source>
        <dbReference type="Proteomes" id="UP000235728"/>
    </source>
</evidence>
<dbReference type="Proteomes" id="UP000235728">
    <property type="component" value="Unassembled WGS sequence"/>
</dbReference>
<evidence type="ECO:0000313" key="1">
    <source>
        <dbReference type="EMBL" id="PMB70606.1"/>
    </source>
</evidence>
<dbReference type="EMBL" id="MRVG01000003">
    <property type="protein sequence ID" value="PMB70606.1"/>
    <property type="molecule type" value="Genomic_DNA"/>
</dbReference>
<protein>
    <submittedName>
        <fullName evidence="1">Uncharacterized protein</fullName>
    </submittedName>
</protein>